<sequence>MPKQAIRHVLLILAGGSAAFLVPWTIYLQSTLPDRFGTGNWRLAWVGFDVALLTCFAVAAWLGWRRRRGVVPAMTVTAALLCCDAWFDVMLDWGGPGEWSSIAMAALAELPVAVLLASWARPLLTAGMRSRPFAVTDIELHTDPGYRRLQETLSVNGPSTIAGLAKTLSLPAHELQRMLDRLAQAGRVTRRRDGRWRVTKLNLRPPVATELADADQARLRAFYDAKYDHELRLFGWAARHREQFGSWGRGHRASTYLTERELAEFTQEYEELLTRYCLLHDSSAAGTREVAIRWYAFPQPEDASDVIGIESPNHA</sequence>
<organism evidence="2 3">
    <name type="scientific">Amycolatopsis pigmentata</name>
    <dbReference type="NCBI Taxonomy" id="450801"/>
    <lineage>
        <taxon>Bacteria</taxon>
        <taxon>Bacillati</taxon>
        <taxon>Actinomycetota</taxon>
        <taxon>Actinomycetes</taxon>
        <taxon>Pseudonocardiales</taxon>
        <taxon>Pseudonocardiaceae</taxon>
        <taxon>Amycolatopsis</taxon>
    </lineage>
</organism>
<dbReference type="EMBL" id="JBHUKR010000015">
    <property type="protein sequence ID" value="MFD2419796.1"/>
    <property type="molecule type" value="Genomic_DNA"/>
</dbReference>
<dbReference type="InterPro" id="IPR036390">
    <property type="entry name" value="WH_DNA-bd_sf"/>
</dbReference>
<evidence type="ECO:0000256" key="1">
    <source>
        <dbReference type="SAM" id="Phobius"/>
    </source>
</evidence>
<keyword evidence="1" id="KW-0812">Transmembrane</keyword>
<protein>
    <submittedName>
        <fullName evidence="2">MarR family transcriptional regulator</fullName>
    </submittedName>
</protein>
<feature type="transmembrane region" description="Helical" evidence="1">
    <location>
        <begin position="43"/>
        <end position="62"/>
    </location>
</feature>
<keyword evidence="3" id="KW-1185">Reference proteome</keyword>
<feature type="transmembrane region" description="Helical" evidence="1">
    <location>
        <begin position="99"/>
        <end position="120"/>
    </location>
</feature>
<dbReference type="SUPFAM" id="SSF46785">
    <property type="entry name" value="Winged helix' DNA-binding domain"/>
    <property type="match status" value="1"/>
</dbReference>
<proteinExistence type="predicted"/>
<dbReference type="Proteomes" id="UP001597417">
    <property type="component" value="Unassembled WGS sequence"/>
</dbReference>
<dbReference type="Gene3D" id="1.10.10.10">
    <property type="entry name" value="Winged helix-like DNA-binding domain superfamily/Winged helix DNA-binding domain"/>
    <property type="match status" value="1"/>
</dbReference>
<comment type="caution">
    <text evidence="2">The sequence shown here is derived from an EMBL/GenBank/DDBJ whole genome shotgun (WGS) entry which is preliminary data.</text>
</comment>
<feature type="transmembrane region" description="Helical" evidence="1">
    <location>
        <begin position="9"/>
        <end position="28"/>
    </location>
</feature>
<evidence type="ECO:0000313" key="3">
    <source>
        <dbReference type="Proteomes" id="UP001597417"/>
    </source>
</evidence>
<name>A0ABW5G494_9PSEU</name>
<reference evidence="3" key="1">
    <citation type="journal article" date="2019" name="Int. J. Syst. Evol. Microbiol.">
        <title>The Global Catalogue of Microorganisms (GCM) 10K type strain sequencing project: providing services to taxonomists for standard genome sequencing and annotation.</title>
        <authorList>
            <consortium name="The Broad Institute Genomics Platform"/>
            <consortium name="The Broad Institute Genome Sequencing Center for Infectious Disease"/>
            <person name="Wu L."/>
            <person name="Ma J."/>
        </authorList>
    </citation>
    <scope>NUCLEOTIDE SEQUENCE [LARGE SCALE GENOMIC DNA]</scope>
    <source>
        <strain evidence="3">CGMCC 4.7645</strain>
    </source>
</reference>
<dbReference type="RefSeq" id="WP_378267827.1">
    <property type="nucleotide sequence ID" value="NZ_JBHUKR010000015.1"/>
</dbReference>
<dbReference type="InterPro" id="IPR036388">
    <property type="entry name" value="WH-like_DNA-bd_sf"/>
</dbReference>
<keyword evidence="1" id="KW-1133">Transmembrane helix</keyword>
<evidence type="ECO:0000313" key="2">
    <source>
        <dbReference type="EMBL" id="MFD2419796.1"/>
    </source>
</evidence>
<gene>
    <name evidence="2" type="ORF">ACFSXZ_26050</name>
</gene>
<feature type="transmembrane region" description="Helical" evidence="1">
    <location>
        <begin position="69"/>
        <end position="87"/>
    </location>
</feature>
<accession>A0ABW5G494</accession>
<keyword evidence="1" id="KW-0472">Membrane</keyword>